<organism evidence="2">
    <name type="scientific">Timema douglasi</name>
    <name type="common">Walking stick</name>
    <dbReference type="NCBI Taxonomy" id="61478"/>
    <lineage>
        <taxon>Eukaryota</taxon>
        <taxon>Metazoa</taxon>
        <taxon>Ecdysozoa</taxon>
        <taxon>Arthropoda</taxon>
        <taxon>Hexapoda</taxon>
        <taxon>Insecta</taxon>
        <taxon>Pterygota</taxon>
        <taxon>Neoptera</taxon>
        <taxon>Polyneoptera</taxon>
        <taxon>Phasmatodea</taxon>
        <taxon>Timematodea</taxon>
        <taxon>Timematoidea</taxon>
        <taxon>Timematidae</taxon>
        <taxon>Timema</taxon>
    </lineage>
</organism>
<feature type="region of interest" description="Disordered" evidence="1">
    <location>
        <begin position="218"/>
        <end position="255"/>
    </location>
</feature>
<accession>A0A7R8Z857</accession>
<reference evidence="2" key="1">
    <citation type="submission" date="2020-11" db="EMBL/GenBank/DDBJ databases">
        <authorList>
            <person name="Tran Van P."/>
        </authorList>
    </citation>
    <scope>NUCLEOTIDE SEQUENCE</scope>
</reference>
<dbReference type="AlphaFoldDB" id="A0A7R8Z857"/>
<evidence type="ECO:0000256" key="1">
    <source>
        <dbReference type="SAM" id="MobiDB-lite"/>
    </source>
</evidence>
<name>A0A7R8Z857_TIMDO</name>
<feature type="compositionally biased region" description="Low complexity" evidence="1">
    <location>
        <begin position="233"/>
        <end position="249"/>
    </location>
</feature>
<sequence>MANPDLRELLVNDPEGDHSQMLRSRRDVSVATTPARTTVISSSSSFPNGAYSGSISASGGQELVRVEAIDETFKELLQTLRQFDTAQKPKKRTKLNITPGKSFEGTDMGNYVWLTLNQDLQEFKAVIQVIQLQENQHLKQYFRQMQALAQQQSYAQRFGGFGPGFFQGPEDFGGSSDPNVNEGFIRTPGNDENVGAFATANITPQGGHGTVGVLPGLATRFSSDDGGSPPPNGNSFGVFTSSSSGSSDVNGKKTSYKTATSAINDNGKITVYNASSQITQHSLHTSYLSTKDEK</sequence>
<evidence type="ECO:0000313" key="2">
    <source>
        <dbReference type="EMBL" id="CAD7200011.1"/>
    </source>
</evidence>
<gene>
    <name evidence="2" type="ORF">TDIB3V08_LOCUS6245</name>
</gene>
<proteinExistence type="predicted"/>
<dbReference type="EMBL" id="OA567184">
    <property type="protein sequence ID" value="CAD7200011.1"/>
    <property type="molecule type" value="Genomic_DNA"/>
</dbReference>
<protein>
    <submittedName>
        <fullName evidence="2">Uncharacterized protein</fullName>
    </submittedName>
</protein>
<feature type="region of interest" description="Disordered" evidence="1">
    <location>
        <begin position="1"/>
        <end position="28"/>
    </location>
</feature>